<dbReference type="PANTHER" id="PTHR11717">
    <property type="entry name" value="LOW MOLECULAR WEIGHT PROTEIN TYROSINE PHOSPHATASE"/>
    <property type="match status" value="1"/>
</dbReference>
<evidence type="ECO:0000256" key="3">
    <source>
        <dbReference type="ARBA" id="ARBA00022801"/>
    </source>
</evidence>
<dbReference type="AlphaFoldDB" id="A0A1J5SHU2"/>
<feature type="domain" description="Phosphotyrosine protein phosphatase I" evidence="5">
    <location>
        <begin position="2"/>
        <end position="151"/>
    </location>
</feature>
<organism evidence="6">
    <name type="scientific">mine drainage metagenome</name>
    <dbReference type="NCBI Taxonomy" id="410659"/>
    <lineage>
        <taxon>unclassified sequences</taxon>
        <taxon>metagenomes</taxon>
        <taxon>ecological metagenomes</taxon>
    </lineage>
</organism>
<dbReference type="SUPFAM" id="SSF52788">
    <property type="entry name" value="Phosphotyrosine protein phosphatases I"/>
    <property type="match status" value="1"/>
</dbReference>
<comment type="similarity">
    <text evidence="1">Belongs to the low molecular weight phosphotyrosine protein phosphatase family.</text>
</comment>
<evidence type="ECO:0000259" key="5">
    <source>
        <dbReference type="SMART" id="SM00226"/>
    </source>
</evidence>
<dbReference type="Pfam" id="PF01451">
    <property type="entry name" value="LMWPc"/>
    <property type="match status" value="1"/>
</dbReference>
<sequence length="158" mass="17335">MVSVLFVCTGNICRSPTADGVMRARVAALGLEAAIAVDSAGTHGYHQGEPPDARSQKTALKHGVDLSMLTARKVEPEDFHRFDIIAAMDRGHLDALTRHCPPERAERLHLFMSFAPAYDGEDEVPDPYYGEHGFEEVFAMIEAGVAGLISHIRQTYKI</sequence>
<proteinExistence type="inferred from homology"/>
<accession>A0A1J5SHU2</accession>
<dbReference type="InterPro" id="IPR017867">
    <property type="entry name" value="Tyr_phospatase_low_mol_wt"/>
</dbReference>
<name>A0A1J5SHU2_9ZZZZ</name>
<dbReference type="InterPro" id="IPR036196">
    <property type="entry name" value="Ptyr_pPase_sf"/>
</dbReference>
<protein>
    <recommendedName>
        <fullName evidence="2">protein-tyrosine-phosphatase</fullName>
        <ecNumber evidence="2">3.1.3.48</ecNumber>
    </recommendedName>
</protein>
<dbReference type="PRINTS" id="PR00719">
    <property type="entry name" value="LMWPTPASE"/>
</dbReference>
<dbReference type="GO" id="GO:0004725">
    <property type="term" value="F:protein tyrosine phosphatase activity"/>
    <property type="evidence" value="ECO:0007669"/>
    <property type="project" value="UniProtKB-EC"/>
</dbReference>
<dbReference type="FunFam" id="3.40.50.2300:FF:000113">
    <property type="entry name" value="Low molecular weight protein-tyrosine-phosphatase"/>
    <property type="match status" value="1"/>
</dbReference>
<keyword evidence="3 6" id="KW-0378">Hydrolase</keyword>
<evidence type="ECO:0000313" key="6">
    <source>
        <dbReference type="EMBL" id="OIR08041.1"/>
    </source>
</evidence>
<dbReference type="InterPro" id="IPR050438">
    <property type="entry name" value="LMW_PTPase"/>
</dbReference>
<keyword evidence="4" id="KW-0904">Protein phosphatase</keyword>
<gene>
    <name evidence="6" type="primary">yfkJ_4</name>
    <name evidence="6" type="ORF">GALL_99050</name>
</gene>
<dbReference type="SMART" id="SM00226">
    <property type="entry name" value="LMWPc"/>
    <property type="match status" value="1"/>
</dbReference>
<dbReference type="PANTHER" id="PTHR11717:SF7">
    <property type="entry name" value="LOW MOLECULAR WEIGHT PHOSPHOTYROSINE PROTEIN PHOSPHATASE"/>
    <property type="match status" value="1"/>
</dbReference>
<evidence type="ECO:0000256" key="1">
    <source>
        <dbReference type="ARBA" id="ARBA00011063"/>
    </source>
</evidence>
<dbReference type="Gene3D" id="3.40.50.2300">
    <property type="match status" value="1"/>
</dbReference>
<dbReference type="EC" id="3.1.3.48" evidence="2"/>
<dbReference type="EMBL" id="MLJW01000034">
    <property type="protein sequence ID" value="OIR08041.1"/>
    <property type="molecule type" value="Genomic_DNA"/>
</dbReference>
<evidence type="ECO:0000256" key="4">
    <source>
        <dbReference type="ARBA" id="ARBA00022912"/>
    </source>
</evidence>
<evidence type="ECO:0000256" key="2">
    <source>
        <dbReference type="ARBA" id="ARBA00013064"/>
    </source>
</evidence>
<dbReference type="CDD" id="cd16343">
    <property type="entry name" value="LMWPTP"/>
    <property type="match status" value="1"/>
</dbReference>
<reference evidence="6" key="1">
    <citation type="submission" date="2016-10" db="EMBL/GenBank/DDBJ databases">
        <title>Sequence of Gallionella enrichment culture.</title>
        <authorList>
            <person name="Poehlein A."/>
            <person name="Muehling M."/>
            <person name="Daniel R."/>
        </authorList>
    </citation>
    <scope>NUCLEOTIDE SEQUENCE</scope>
</reference>
<comment type="caution">
    <text evidence="6">The sequence shown here is derived from an EMBL/GenBank/DDBJ whole genome shotgun (WGS) entry which is preliminary data.</text>
</comment>
<dbReference type="InterPro" id="IPR023485">
    <property type="entry name" value="Ptyr_pPase"/>
</dbReference>